<dbReference type="EMBL" id="RPFL01000045">
    <property type="protein sequence ID" value="RPD83774.1"/>
    <property type="molecule type" value="Genomic_DNA"/>
</dbReference>
<evidence type="ECO:0000256" key="1">
    <source>
        <dbReference type="SAM" id="Coils"/>
    </source>
</evidence>
<feature type="coiled-coil region" evidence="1">
    <location>
        <begin position="163"/>
        <end position="216"/>
    </location>
</feature>
<proteinExistence type="predicted"/>
<evidence type="ECO:0000313" key="4">
    <source>
        <dbReference type="Proteomes" id="UP000272412"/>
    </source>
</evidence>
<gene>
    <name evidence="3" type="ORF">EGK74_11750</name>
</gene>
<protein>
    <recommendedName>
        <fullName evidence="5">DUF4124 domain-containing protein</fullName>
    </recommendedName>
</protein>
<feature type="chain" id="PRO_5017926335" description="DUF4124 domain-containing protein" evidence="2">
    <location>
        <begin position="24"/>
        <end position="219"/>
    </location>
</feature>
<evidence type="ECO:0008006" key="5">
    <source>
        <dbReference type="Google" id="ProtNLM"/>
    </source>
</evidence>
<feature type="signal peptide" evidence="2">
    <location>
        <begin position="1"/>
        <end position="23"/>
    </location>
</feature>
<comment type="caution">
    <text evidence="3">The sequence shown here is derived from an EMBL/GenBank/DDBJ whole genome shotgun (WGS) entry which is preliminary data.</text>
</comment>
<reference evidence="3 4" key="1">
    <citation type="submission" date="2018-11" db="EMBL/GenBank/DDBJ databases">
        <title>Neisseria weixii sp. nov. isolated from the rectal contents of plateau pika (Ochotona cruzoniae).</title>
        <authorList>
            <person name="Zhang G."/>
        </authorList>
    </citation>
    <scope>NUCLEOTIDE SEQUENCE [LARGE SCALE GENOMIC DNA]</scope>
    <source>
        <strain evidence="3 4">10009</strain>
    </source>
</reference>
<dbReference type="AlphaFoldDB" id="A0A3N4MJE1"/>
<keyword evidence="2" id="KW-0732">Signal</keyword>
<organism evidence="3 4">
    <name type="scientific">Neisseria weixii</name>
    <dbReference type="NCBI Taxonomy" id="1853276"/>
    <lineage>
        <taxon>Bacteria</taxon>
        <taxon>Pseudomonadati</taxon>
        <taxon>Pseudomonadota</taxon>
        <taxon>Betaproteobacteria</taxon>
        <taxon>Neisseriales</taxon>
        <taxon>Neisseriaceae</taxon>
        <taxon>Neisseria</taxon>
    </lineage>
</organism>
<accession>A0A3N4MJE1</accession>
<keyword evidence="4" id="KW-1185">Reference proteome</keyword>
<evidence type="ECO:0000313" key="3">
    <source>
        <dbReference type="EMBL" id="RPD83774.1"/>
    </source>
</evidence>
<evidence type="ECO:0000256" key="2">
    <source>
        <dbReference type="SAM" id="SignalP"/>
    </source>
</evidence>
<keyword evidence="1" id="KW-0175">Coiled coil</keyword>
<sequence length="219" mass="23547">MKPIFQKLILVLGLSTAAMSAQAVTYICKVDGGIVFSEKKIGNQCEESHTDGAAQVTPEEATKALPEKVDLKEAPGSAAPDVSDIKILPQTISGSVTNSVEAANPRMNIKLRNGNDTAGRKTSAGDLKSAQARAAELNRKAKIIHAPVISAPAAKQKPQLTRKQILQNEIRNEQAALARAKVQLNVARKKGDQAKISRLNQAVRDREANIRAIQGEMKR</sequence>
<name>A0A3N4MJE1_9NEIS</name>
<dbReference type="Proteomes" id="UP000272412">
    <property type="component" value="Unassembled WGS sequence"/>
</dbReference>
<dbReference type="RefSeq" id="WP_096294394.1">
    <property type="nucleotide sequence ID" value="NZ_CP023429.1"/>
</dbReference>
<dbReference type="KEGG" id="nwx:CGZ65_00235"/>
<dbReference type="OrthoDB" id="8606184at2"/>